<accession>A0A5A9XJ77</accession>
<dbReference type="EMBL" id="SRSD01000004">
    <property type="protein sequence ID" value="KAA0892149.1"/>
    <property type="molecule type" value="Genomic_DNA"/>
</dbReference>
<evidence type="ECO:0000256" key="2">
    <source>
        <dbReference type="PIRSR" id="PIRSR014972-2"/>
    </source>
</evidence>
<dbReference type="PANTHER" id="PTHR36934:SF1">
    <property type="entry name" value="THIOESTERASE DOMAIN-CONTAINING PROTEIN"/>
    <property type="match status" value="1"/>
</dbReference>
<dbReference type="SUPFAM" id="SSF54637">
    <property type="entry name" value="Thioesterase/thiol ester dehydrase-isomerase"/>
    <property type="match status" value="1"/>
</dbReference>
<sequence>MKTTLTAGLEHTFSYRVPREKTVPFLYPESDLFREMPEVFATGFMVGFMEWACMEALRPYLDEGERTLGTMINITHQAATPPGMEVTARVRCIEVDGKRTVWEIEARDEADVIGTGTHERVTVNLDKFSARVAAKGKATKG</sequence>
<evidence type="ECO:0000313" key="4">
    <source>
        <dbReference type="EMBL" id="KAA0892149.1"/>
    </source>
</evidence>
<dbReference type="InterPro" id="IPR025540">
    <property type="entry name" value="FlK"/>
</dbReference>
<gene>
    <name evidence="4" type="ORF">ET418_08070</name>
</gene>
<feature type="active site" evidence="1">
    <location>
        <position position="42"/>
    </location>
</feature>
<evidence type="ECO:0000313" key="5">
    <source>
        <dbReference type="Proteomes" id="UP000324298"/>
    </source>
</evidence>
<feature type="binding site" evidence="2">
    <location>
        <position position="120"/>
    </location>
    <ligand>
        <name>substrate</name>
    </ligand>
</feature>
<feature type="domain" description="Fluoroacetyl-CoA-specific thioesterase-like" evidence="3">
    <location>
        <begin position="34"/>
        <end position="124"/>
    </location>
</feature>
<evidence type="ECO:0000259" key="3">
    <source>
        <dbReference type="Pfam" id="PF22636"/>
    </source>
</evidence>
<dbReference type="Pfam" id="PF22636">
    <property type="entry name" value="FlK"/>
    <property type="match status" value="1"/>
</dbReference>
<dbReference type="RefSeq" id="WP_149307086.1">
    <property type="nucleotide sequence ID" value="NZ_SRSD01000004.1"/>
</dbReference>
<dbReference type="OrthoDB" id="6902891at2"/>
<dbReference type="InterPro" id="IPR054485">
    <property type="entry name" value="FlK-like_dom"/>
</dbReference>
<name>A0A5A9XJ77_9BACT</name>
<feature type="active site" evidence="1">
    <location>
        <position position="50"/>
    </location>
</feature>
<feature type="binding site" evidence="2">
    <location>
        <position position="69"/>
    </location>
    <ligand>
        <name>substrate</name>
    </ligand>
</feature>
<protein>
    <submittedName>
        <fullName evidence="4">Thioesterase</fullName>
    </submittedName>
</protein>
<reference evidence="4 5" key="1">
    <citation type="submission" date="2019-04" db="EMBL/GenBank/DDBJ databases">
        <title>Geobacter ruber sp. nov., ferric-reducing bacteria isolated from paddy soil.</title>
        <authorList>
            <person name="Xu Z."/>
            <person name="Masuda Y."/>
            <person name="Itoh H."/>
            <person name="Senoo K."/>
        </authorList>
    </citation>
    <scope>NUCLEOTIDE SEQUENCE [LARGE SCALE GENOMIC DNA]</scope>
    <source>
        <strain evidence="4 5">Red88</strain>
    </source>
</reference>
<keyword evidence="5" id="KW-1185">Reference proteome</keyword>
<dbReference type="InterPro" id="IPR029069">
    <property type="entry name" value="HotDog_dom_sf"/>
</dbReference>
<organism evidence="4 5">
    <name type="scientific">Oryzomonas rubra</name>
    <dbReference type="NCBI Taxonomy" id="2509454"/>
    <lineage>
        <taxon>Bacteria</taxon>
        <taxon>Pseudomonadati</taxon>
        <taxon>Thermodesulfobacteriota</taxon>
        <taxon>Desulfuromonadia</taxon>
        <taxon>Geobacterales</taxon>
        <taxon>Geobacteraceae</taxon>
        <taxon>Oryzomonas</taxon>
    </lineage>
</organism>
<dbReference type="Gene3D" id="3.10.129.10">
    <property type="entry name" value="Hotdog Thioesterase"/>
    <property type="match status" value="1"/>
</dbReference>
<dbReference type="Proteomes" id="UP000324298">
    <property type="component" value="Unassembled WGS sequence"/>
</dbReference>
<dbReference type="AlphaFoldDB" id="A0A5A9XJ77"/>
<dbReference type="PIRSF" id="PIRSF014972">
    <property type="entry name" value="FlK"/>
    <property type="match status" value="1"/>
</dbReference>
<proteinExistence type="predicted"/>
<dbReference type="PANTHER" id="PTHR36934">
    <property type="entry name" value="BLR0278 PROTEIN"/>
    <property type="match status" value="1"/>
</dbReference>
<evidence type="ECO:0000256" key="1">
    <source>
        <dbReference type="PIRSR" id="PIRSR014972-1"/>
    </source>
</evidence>
<comment type="caution">
    <text evidence="4">The sequence shown here is derived from an EMBL/GenBank/DDBJ whole genome shotgun (WGS) entry which is preliminary data.</text>
</comment>
<feature type="active site" evidence="1">
    <location>
        <position position="76"/>
    </location>
</feature>